<dbReference type="Gene3D" id="2.40.70.10">
    <property type="entry name" value="Acid Proteases"/>
    <property type="match status" value="1"/>
</dbReference>
<reference evidence="1 2" key="1">
    <citation type="submission" date="2023-08" db="EMBL/GenBank/DDBJ databases">
        <title>A Necator americanus chromosomal reference genome.</title>
        <authorList>
            <person name="Ilik V."/>
            <person name="Petrzelkova K.J."/>
            <person name="Pardy F."/>
            <person name="Fuh T."/>
            <person name="Niatou-Singa F.S."/>
            <person name="Gouil Q."/>
            <person name="Baker L."/>
            <person name="Ritchie M.E."/>
            <person name="Jex A.R."/>
            <person name="Gazzola D."/>
            <person name="Li H."/>
            <person name="Toshio Fujiwara R."/>
            <person name="Zhan B."/>
            <person name="Aroian R.V."/>
            <person name="Pafco B."/>
            <person name="Schwarz E.M."/>
        </authorList>
    </citation>
    <scope>NUCLEOTIDE SEQUENCE [LARGE SCALE GENOMIC DNA]</scope>
    <source>
        <strain evidence="1 2">Aroian</strain>
        <tissue evidence="1">Whole animal</tissue>
    </source>
</reference>
<gene>
    <name evidence="1" type="primary">Necator_chrX.g24444</name>
    <name evidence="1" type="ORF">RB195_024279</name>
</gene>
<protein>
    <recommendedName>
        <fullName evidence="3">Peptidase aspartic putative domain-containing protein</fullName>
    </recommendedName>
</protein>
<organism evidence="1 2">
    <name type="scientific">Necator americanus</name>
    <name type="common">Human hookworm</name>
    <dbReference type="NCBI Taxonomy" id="51031"/>
    <lineage>
        <taxon>Eukaryota</taxon>
        <taxon>Metazoa</taxon>
        <taxon>Ecdysozoa</taxon>
        <taxon>Nematoda</taxon>
        <taxon>Chromadorea</taxon>
        <taxon>Rhabditida</taxon>
        <taxon>Rhabditina</taxon>
        <taxon>Rhabditomorpha</taxon>
        <taxon>Strongyloidea</taxon>
        <taxon>Ancylostomatidae</taxon>
        <taxon>Bunostominae</taxon>
        <taxon>Necator</taxon>
    </lineage>
</organism>
<evidence type="ECO:0008006" key="3">
    <source>
        <dbReference type="Google" id="ProtNLM"/>
    </source>
</evidence>
<keyword evidence="2" id="KW-1185">Reference proteome</keyword>
<dbReference type="EMBL" id="JAVFWL010000006">
    <property type="protein sequence ID" value="KAK6763883.1"/>
    <property type="molecule type" value="Genomic_DNA"/>
</dbReference>
<name>A0ABR1EMM0_NECAM</name>
<evidence type="ECO:0000313" key="1">
    <source>
        <dbReference type="EMBL" id="KAK6763883.1"/>
    </source>
</evidence>
<dbReference type="InterPro" id="IPR021109">
    <property type="entry name" value="Peptidase_aspartic_dom_sf"/>
</dbReference>
<accession>A0ABR1EMM0</accession>
<evidence type="ECO:0000313" key="2">
    <source>
        <dbReference type="Proteomes" id="UP001303046"/>
    </source>
</evidence>
<dbReference type="Proteomes" id="UP001303046">
    <property type="component" value="Unassembled WGS sequence"/>
</dbReference>
<sequence length="171" mass="19230">MASCWCSFGEDTKPQEEAVICELHSVRRTKSSSGTFLPSGELTVMDAKTRSLRKIGVLFDTAAESSFINSSLADDLNHLTLEKTKLRLHTFGSEQVQEKICHRVQLEVWDVKGQSLSLSLLTHDVLAKSFDTSPLCEEEMEFNRKLNIPIKLNRDKSTVQPLILLGYSYGH</sequence>
<comment type="caution">
    <text evidence="1">The sequence shown here is derived from an EMBL/GenBank/DDBJ whole genome shotgun (WGS) entry which is preliminary data.</text>
</comment>
<proteinExistence type="predicted"/>